<reference evidence="1 2" key="1">
    <citation type="submission" date="2023-10" db="EMBL/GenBank/DDBJ databases">
        <title>A novel Glycoside Hydrolase 43-Like Enzyme from Clostrdium boliviensis is an Endo-xylanase, and a Candidate for Xylooligosaccharides Production from Different Xylan Substrates.</title>
        <authorList>
            <person name="Alvarez M.T."/>
            <person name="Rocabado-Villegas L.R."/>
            <person name="Salas-Veizaga D.M."/>
            <person name="Linares-Pasten J.A."/>
            <person name="Gudmundsdottir E.E."/>
            <person name="Hreggvidsson G.O."/>
            <person name="Adlercreutz P."/>
            <person name="Nordberg Karlsson E."/>
        </authorList>
    </citation>
    <scope>NUCLEOTIDE SEQUENCE [LARGE SCALE GENOMIC DNA]</scope>
    <source>
        <strain evidence="1 2">E-1</strain>
    </source>
</reference>
<keyword evidence="2" id="KW-1185">Reference proteome</keyword>
<organism evidence="1 2">
    <name type="scientific">Clostridium boliviensis</name>
    <dbReference type="NCBI Taxonomy" id="318465"/>
    <lineage>
        <taxon>Bacteria</taxon>
        <taxon>Bacillati</taxon>
        <taxon>Bacillota</taxon>
        <taxon>Clostridia</taxon>
        <taxon>Eubacteriales</taxon>
        <taxon>Clostridiaceae</taxon>
        <taxon>Clostridium</taxon>
    </lineage>
</organism>
<gene>
    <name evidence="1" type="ORF">RZO55_00765</name>
</gene>
<comment type="caution">
    <text evidence="1">The sequence shown here is derived from an EMBL/GenBank/DDBJ whole genome shotgun (WGS) entry which is preliminary data.</text>
</comment>
<sequence length="200" mass="22091">MMAESGDTRETITVNGSMIEVKNALVEEMYTSNSRTGYLIISYAVAGENDMVNMELVQLNIGWDTILIDQFGETISLCSIVKGTYVNAAFSAVMTRSIPPQSNAYRVIAMLEVTSYVVTTDRIVRIDPDNHFVYTGNPNDERGQMRFLITNATKILDQNGAPITQADLEPGEMVRIKHASFQTASIPPQTNAYVIEVLPS</sequence>
<evidence type="ECO:0000313" key="2">
    <source>
        <dbReference type="Proteomes" id="UP001276854"/>
    </source>
</evidence>
<dbReference type="Proteomes" id="UP001276854">
    <property type="component" value="Unassembled WGS sequence"/>
</dbReference>
<protein>
    <submittedName>
        <fullName evidence="1">Uncharacterized protein</fullName>
    </submittedName>
</protein>
<name>A0ABU4GEU8_9CLOT</name>
<proteinExistence type="predicted"/>
<dbReference type="EMBL" id="JAWONS010000011">
    <property type="protein sequence ID" value="MDW2796118.1"/>
    <property type="molecule type" value="Genomic_DNA"/>
</dbReference>
<evidence type="ECO:0000313" key="1">
    <source>
        <dbReference type="EMBL" id="MDW2796118.1"/>
    </source>
</evidence>
<accession>A0ABU4GEU8</accession>
<dbReference type="RefSeq" id="WP_318062393.1">
    <property type="nucleotide sequence ID" value="NZ_JAWONS010000011.1"/>
</dbReference>